<protein>
    <recommendedName>
        <fullName evidence="2">Splicing factor Cactin</fullName>
    </recommendedName>
</protein>
<dbReference type="EMBL" id="JAVEPI010000004">
    <property type="protein sequence ID" value="KAK1442373.1"/>
    <property type="molecule type" value="Genomic_DNA"/>
</dbReference>
<dbReference type="Proteomes" id="UP001230268">
    <property type="component" value="Unassembled WGS sequence"/>
</dbReference>
<name>A0AAD8LMY6_BABGI</name>
<proteinExistence type="inferred from homology"/>
<dbReference type="PANTHER" id="PTHR21737:SF4">
    <property type="entry name" value="SPLICING FACTOR CACTIN"/>
    <property type="match status" value="1"/>
</dbReference>
<reference evidence="6" key="1">
    <citation type="submission" date="2023-08" db="EMBL/GenBank/DDBJ databases">
        <title>Draft sequence of the Babesia gibsoni genome.</title>
        <authorList>
            <person name="Yamagishi J.Y."/>
            <person name="Xuan X.X."/>
        </authorList>
    </citation>
    <scope>NUCLEOTIDE SEQUENCE</scope>
    <source>
        <strain evidence="6">Azabu</strain>
    </source>
</reference>
<evidence type="ECO:0000313" key="7">
    <source>
        <dbReference type="Proteomes" id="UP001230268"/>
    </source>
</evidence>
<organism evidence="6 7">
    <name type="scientific">Babesia gibsoni</name>
    <dbReference type="NCBI Taxonomy" id="33632"/>
    <lineage>
        <taxon>Eukaryota</taxon>
        <taxon>Sar</taxon>
        <taxon>Alveolata</taxon>
        <taxon>Apicomplexa</taxon>
        <taxon>Aconoidasida</taxon>
        <taxon>Piroplasmida</taxon>
        <taxon>Babesiidae</taxon>
        <taxon>Babesia</taxon>
    </lineage>
</organism>
<comment type="similarity">
    <text evidence="1">Belongs to the CACTIN family.</text>
</comment>
<evidence type="ECO:0000313" key="6">
    <source>
        <dbReference type="EMBL" id="KAK1442373.1"/>
    </source>
</evidence>
<accession>A0AAD8LMY6</accession>
<dbReference type="GO" id="GO:0005737">
    <property type="term" value="C:cytoplasm"/>
    <property type="evidence" value="ECO:0007669"/>
    <property type="project" value="TreeGrafter"/>
</dbReference>
<gene>
    <name evidence="6" type="ORF">BgAZ_404030</name>
</gene>
<evidence type="ECO:0000256" key="3">
    <source>
        <dbReference type="SAM" id="MobiDB-lite"/>
    </source>
</evidence>
<sequence>MGKIPVQGQVCGKGTSGGSAAEAGRDKLYSRKETPTVCFKGSDGKFLTFVRAAEPEDASKVAGASPSATQPLWKKRRLPESKGGLSEEKEEPIAGKPSNNGGHNVAGSTGNVKLQKGNDNIAKPVPHPSQGKETDESENYFQKEDQFMFKQELEKSKLRMKDGRGNELDHLLTDGMSHAPPRDLFKGASNSELRGHLELIKAQLNFARDENFVFFLKAVETILNSRLSGDKRNGEVSEFVENKIDEILSTKSLEELKGYEVEIMKKLDSDEIVDTNFWELTLSKIPFFKACCIIEEYKKGSKQLTSQRPSIKETISKKPAEPVMKEDPAYDRFMKSLKLEEDEHLMKEDVPYGNSTGVKPRFVVRVTSGFEWNQYNLSHFNVNNPPMKHIQGFKFNIFYSELEGSGTTPKWNLVKDGDSKDSCLIVFKGGKSYSPLAFRIPNREWDTEHSRGFKNFFSNGVLHLYFTYRKLVYRR</sequence>
<feature type="domain" description="Splicing factor Cactin C-terminal" evidence="4">
    <location>
        <begin position="358"/>
        <end position="475"/>
    </location>
</feature>
<feature type="compositionally biased region" description="Polar residues" evidence="3">
    <location>
        <begin position="97"/>
        <end position="112"/>
    </location>
</feature>
<dbReference type="PANTHER" id="PTHR21737">
    <property type="entry name" value="POLYGLUTAMINE BINDING PROTEIN 1/MARVEL MEMBRANE-ASSOCIATING DOMAIN CONTAINING 3"/>
    <property type="match status" value="1"/>
</dbReference>
<keyword evidence="7" id="KW-1185">Reference proteome</keyword>
<dbReference type="InterPro" id="IPR018816">
    <property type="entry name" value="Cactin_central"/>
</dbReference>
<dbReference type="GO" id="GO:0045292">
    <property type="term" value="P:mRNA cis splicing, via spliceosome"/>
    <property type="evidence" value="ECO:0007669"/>
    <property type="project" value="TreeGrafter"/>
</dbReference>
<evidence type="ECO:0000256" key="1">
    <source>
        <dbReference type="ARBA" id="ARBA00006895"/>
    </source>
</evidence>
<dbReference type="SMART" id="SM01050">
    <property type="entry name" value="CactinC_cactus"/>
    <property type="match status" value="1"/>
</dbReference>
<feature type="region of interest" description="Disordered" evidence="3">
    <location>
        <begin position="1"/>
        <end position="35"/>
    </location>
</feature>
<dbReference type="InterPro" id="IPR019134">
    <property type="entry name" value="Cactin_C"/>
</dbReference>
<feature type="region of interest" description="Disordered" evidence="3">
    <location>
        <begin position="54"/>
        <end position="137"/>
    </location>
</feature>
<evidence type="ECO:0000256" key="2">
    <source>
        <dbReference type="ARBA" id="ARBA00034534"/>
    </source>
</evidence>
<feature type="domain" description="Splicing factor cactin central" evidence="5">
    <location>
        <begin position="132"/>
        <end position="296"/>
    </location>
</feature>
<dbReference type="AlphaFoldDB" id="A0AAD8LMY6"/>
<dbReference type="Pfam" id="PF09732">
    <property type="entry name" value="CactinC_cactus"/>
    <property type="match status" value="1"/>
</dbReference>
<feature type="compositionally biased region" description="Basic and acidic residues" evidence="3">
    <location>
        <begin position="23"/>
        <end position="34"/>
    </location>
</feature>
<evidence type="ECO:0000259" key="4">
    <source>
        <dbReference type="Pfam" id="PF09732"/>
    </source>
</evidence>
<dbReference type="Pfam" id="PF10312">
    <property type="entry name" value="Cactin_mid"/>
    <property type="match status" value="1"/>
</dbReference>
<evidence type="ECO:0000259" key="5">
    <source>
        <dbReference type="Pfam" id="PF10312"/>
    </source>
</evidence>
<comment type="caution">
    <text evidence="6">The sequence shown here is derived from an EMBL/GenBank/DDBJ whole genome shotgun (WGS) entry which is preliminary data.</text>
</comment>
<dbReference type="GO" id="GO:0005681">
    <property type="term" value="C:spliceosomal complex"/>
    <property type="evidence" value="ECO:0007669"/>
    <property type="project" value="TreeGrafter"/>
</dbReference>